<evidence type="ECO:0000256" key="6">
    <source>
        <dbReference type="ARBA" id="ARBA00022801"/>
    </source>
</evidence>
<dbReference type="Pfam" id="PF01252">
    <property type="entry name" value="Peptidase_A8"/>
    <property type="match status" value="1"/>
</dbReference>
<evidence type="ECO:0000256" key="1">
    <source>
        <dbReference type="ARBA" id="ARBA00006139"/>
    </source>
</evidence>
<dbReference type="EMBL" id="JAHLQK010000005">
    <property type="protein sequence ID" value="MBU5677346.1"/>
    <property type="molecule type" value="Genomic_DNA"/>
</dbReference>
<dbReference type="NCBIfam" id="TIGR00077">
    <property type="entry name" value="lspA"/>
    <property type="match status" value="1"/>
</dbReference>
<sequence length="144" mass="16112">MNYIIVIAVLILDQLSKILALKYLVPVGDIPIINNIFHLTYVENRGAAFGLFQNQKLFFVITTLLVLGFIWFYAHHNRLNKMMIVGLSLVAGGAIGNLIDRVRLGFVVDYFNAIIINFPVFNIADSAVVVGAVLIGIFILKYDR</sequence>
<keyword evidence="4 9" id="KW-0812">Transmembrane</keyword>
<dbReference type="InterPro" id="IPR001872">
    <property type="entry name" value="Peptidase_A8"/>
</dbReference>
<evidence type="ECO:0000256" key="2">
    <source>
        <dbReference type="ARBA" id="ARBA00022475"/>
    </source>
</evidence>
<organism evidence="10 11">
    <name type="scientific">Alkaliphilus flagellatus</name>
    <dbReference type="NCBI Taxonomy" id="2841507"/>
    <lineage>
        <taxon>Bacteria</taxon>
        <taxon>Bacillati</taxon>
        <taxon>Bacillota</taxon>
        <taxon>Clostridia</taxon>
        <taxon>Peptostreptococcales</taxon>
        <taxon>Natronincolaceae</taxon>
        <taxon>Alkaliphilus</taxon>
    </lineage>
</organism>
<comment type="subcellular location">
    <subcellularLocation>
        <location evidence="9">Cell membrane</location>
        <topology evidence="9">Multi-pass membrane protein</topology>
    </subcellularLocation>
</comment>
<comment type="similarity">
    <text evidence="1 9">Belongs to the peptidase A8 family.</text>
</comment>
<reference evidence="10 11" key="1">
    <citation type="submission" date="2021-06" db="EMBL/GenBank/DDBJ databases">
        <authorList>
            <person name="Sun Q."/>
            <person name="Li D."/>
        </authorList>
    </citation>
    <scope>NUCLEOTIDE SEQUENCE [LARGE SCALE GENOMIC DNA]</scope>
    <source>
        <strain evidence="10 11">MSJ-5</strain>
    </source>
</reference>
<evidence type="ECO:0000256" key="3">
    <source>
        <dbReference type="ARBA" id="ARBA00022670"/>
    </source>
</evidence>
<dbReference type="EC" id="3.4.23.36" evidence="9"/>
<comment type="catalytic activity">
    <reaction evidence="9">
        <text>Release of signal peptides from bacterial membrane prolipoproteins. Hydrolyzes -Xaa-Yaa-Zaa-|-(S,diacylglyceryl)Cys-, in which Xaa is hydrophobic (preferably Leu), and Yaa (Ala or Ser) and Zaa (Gly or Ala) have small, neutral side chains.</text>
        <dbReference type="EC" id="3.4.23.36"/>
    </reaction>
</comment>
<evidence type="ECO:0000256" key="7">
    <source>
        <dbReference type="ARBA" id="ARBA00022989"/>
    </source>
</evidence>
<keyword evidence="5 9" id="KW-0064">Aspartyl protease</keyword>
<comment type="pathway">
    <text evidence="9">Protein modification; lipoprotein biosynthesis (signal peptide cleavage).</text>
</comment>
<evidence type="ECO:0000256" key="8">
    <source>
        <dbReference type="ARBA" id="ARBA00023136"/>
    </source>
</evidence>
<accession>A0ABS6G4C5</accession>
<dbReference type="HAMAP" id="MF_00161">
    <property type="entry name" value="LspA"/>
    <property type="match status" value="1"/>
</dbReference>
<dbReference type="Proteomes" id="UP000779508">
    <property type="component" value="Unassembled WGS sequence"/>
</dbReference>
<protein>
    <recommendedName>
        <fullName evidence="9">Lipoprotein signal peptidase</fullName>
        <ecNumber evidence="9">3.4.23.36</ecNumber>
    </recommendedName>
    <alternativeName>
        <fullName evidence="9">Prolipoprotein signal peptidase</fullName>
    </alternativeName>
    <alternativeName>
        <fullName evidence="9">Signal peptidase II</fullName>
        <shortName evidence="9">SPase II</shortName>
    </alternativeName>
</protein>
<proteinExistence type="inferred from homology"/>
<comment type="caution">
    <text evidence="10">The sequence shown here is derived from an EMBL/GenBank/DDBJ whole genome shotgun (WGS) entry which is preliminary data.</text>
</comment>
<feature type="transmembrane region" description="Helical" evidence="9">
    <location>
        <begin position="82"/>
        <end position="99"/>
    </location>
</feature>
<keyword evidence="3 9" id="KW-0645">Protease</keyword>
<evidence type="ECO:0000313" key="10">
    <source>
        <dbReference type="EMBL" id="MBU5677346.1"/>
    </source>
</evidence>
<feature type="transmembrane region" description="Helical" evidence="9">
    <location>
        <begin position="111"/>
        <end position="140"/>
    </location>
</feature>
<comment type="function">
    <text evidence="9">This protein specifically catalyzes the removal of signal peptides from prolipoproteins.</text>
</comment>
<evidence type="ECO:0000256" key="9">
    <source>
        <dbReference type="HAMAP-Rule" id="MF_00161"/>
    </source>
</evidence>
<feature type="active site" evidence="9">
    <location>
        <position position="125"/>
    </location>
</feature>
<keyword evidence="11" id="KW-1185">Reference proteome</keyword>
<dbReference type="PANTHER" id="PTHR33695">
    <property type="entry name" value="LIPOPROTEIN SIGNAL PEPTIDASE"/>
    <property type="match status" value="1"/>
</dbReference>
<keyword evidence="8 9" id="KW-0472">Membrane</keyword>
<keyword evidence="7 9" id="KW-1133">Transmembrane helix</keyword>
<evidence type="ECO:0000256" key="4">
    <source>
        <dbReference type="ARBA" id="ARBA00022692"/>
    </source>
</evidence>
<keyword evidence="2 9" id="KW-1003">Cell membrane</keyword>
<gene>
    <name evidence="9 10" type="primary">lspA</name>
    <name evidence="10" type="ORF">KQI88_13070</name>
</gene>
<comment type="caution">
    <text evidence="9">Lacks conserved residue(s) required for the propagation of feature annotation.</text>
</comment>
<evidence type="ECO:0000256" key="5">
    <source>
        <dbReference type="ARBA" id="ARBA00022750"/>
    </source>
</evidence>
<dbReference type="GO" id="GO:0004190">
    <property type="term" value="F:aspartic-type endopeptidase activity"/>
    <property type="evidence" value="ECO:0007669"/>
    <property type="project" value="UniProtKB-EC"/>
</dbReference>
<name>A0ABS6G4C5_9FIRM</name>
<feature type="transmembrane region" description="Helical" evidence="9">
    <location>
        <begin position="57"/>
        <end position="75"/>
    </location>
</feature>
<feature type="active site" evidence="9">
    <location>
        <position position="109"/>
    </location>
</feature>
<keyword evidence="6 9" id="KW-0378">Hydrolase</keyword>
<dbReference type="PROSITE" id="PS00855">
    <property type="entry name" value="SPASE_II"/>
    <property type="match status" value="1"/>
</dbReference>
<dbReference type="PANTHER" id="PTHR33695:SF1">
    <property type="entry name" value="LIPOPROTEIN SIGNAL PEPTIDASE"/>
    <property type="match status" value="1"/>
</dbReference>
<dbReference type="RefSeq" id="WP_216418043.1">
    <property type="nucleotide sequence ID" value="NZ_JAHLQK010000005.1"/>
</dbReference>
<evidence type="ECO:0000313" key="11">
    <source>
        <dbReference type="Proteomes" id="UP000779508"/>
    </source>
</evidence>